<dbReference type="AlphaFoldDB" id="A0A9J5ZTH8"/>
<keyword evidence="2" id="KW-1185">Reference proteome</keyword>
<comment type="caution">
    <text evidence="1">The sequence shown here is derived from an EMBL/GenBank/DDBJ whole genome shotgun (WGS) entry which is preliminary data.</text>
</comment>
<evidence type="ECO:0000313" key="2">
    <source>
        <dbReference type="Proteomes" id="UP000824120"/>
    </source>
</evidence>
<protein>
    <submittedName>
        <fullName evidence="1">Uncharacterized protein</fullName>
    </submittedName>
</protein>
<proteinExistence type="predicted"/>
<dbReference type="OrthoDB" id="1930928at2759"/>
<gene>
    <name evidence="1" type="ORF">H5410_015227</name>
</gene>
<dbReference type="Proteomes" id="UP000824120">
    <property type="component" value="Chromosome 3"/>
</dbReference>
<evidence type="ECO:0000313" key="1">
    <source>
        <dbReference type="EMBL" id="KAG5615403.1"/>
    </source>
</evidence>
<name>A0A9J5ZTH8_SOLCO</name>
<accession>A0A9J5ZTH8</accession>
<dbReference type="EMBL" id="JACXVP010000003">
    <property type="protein sequence ID" value="KAG5615403.1"/>
    <property type="molecule type" value="Genomic_DNA"/>
</dbReference>
<reference evidence="1 2" key="1">
    <citation type="submission" date="2020-09" db="EMBL/GenBank/DDBJ databases">
        <title>De no assembly of potato wild relative species, Solanum commersonii.</title>
        <authorList>
            <person name="Cho K."/>
        </authorList>
    </citation>
    <scope>NUCLEOTIDE SEQUENCE [LARGE SCALE GENOMIC DNA]</scope>
    <source>
        <strain evidence="1">LZ3.2</strain>
        <tissue evidence="1">Leaf</tissue>
    </source>
</reference>
<sequence>MTFINYVWLIQKMPIKLDKNLASFRKKMYSFKAQGHIYHDLPSLIPNNDKPRAPYPEFFLQLKEHTSFQNLEIRIAANALLDQRVYNKPLVD</sequence>
<organism evidence="1 2">
    <name type="scientific">Solanum commersonii</name>
    <name type="common">Commerson's wild potato</name>
    <name type="synonym">Commerson's nightshade</name>
    <dbReference type="NCBI Taxonomy" id="4109"/>
    <lineage>
        <taxon>Eukaryota</taxon>
        <taxon>Viridiplantae</taxon>
        <taxon>Streptophyta</taxon>
        <taxon>Embryophyta</taxon>
        <taxon>Tracheophyta</taxon>
        <taxon>Spermatophyta</taxon>
        <taxon>Magnoliopsida</taxon>
        <taxon>eudicotyledons</taxon>
        <taxon>Gunneridae</taxon>
        <taxon>Pentapetalae</taxon>
        <taxon>asterids</taxon>
        <taxon>lamiids</taxon>
        <taxon>Solanales</taxon>
        <taxon>Solanaceae</taxon>
        <taxon>Solanoideae</taxon>
        <taxon>Solaneae</taxon>
        <taxon>Solanum</taxon>
    </lineage>
</organism>